<name>A0A075BEF4_9CAUD</name>
<keyword evidence="1" id="KW-1133">Transmembrane helix</keyword>
<evidence type="ECO:0000256" key="1">
    <source>
        <dbReference type="SAM" id="Phobius"/>
    </source>
</evidence>
<evidence type="ECO:0000313" key="3">
    <source>
        <dbReference type="Proteomes" id="UP000028568"/>
    </source>
</evidence>
<dbReference type="Proteomes" id="UP000028568">
    <property type="component" value="Segment"/>
</dbReference>
<evidence type="ECO:0000313" key="2">
    <source>
        <dbReference type="EMBL" id="AFX93452.1"/>
    </source>
</evidence>
<accession>A0A075BEF4</accession>
<sequence>MIPVIVILIGLILFLSSGYKLVLGKYYDDVDLKILFTIFGVGIALLLGGFIL</sequence>
<dbReference type="RefSeq" id="YP_009098336.1">
    <property type="nucleotide sequence ID" value="NC_025417.1"/>
</dbReference>
<proteinExistence type="predicted"/>
<organism evidence="2 3">
    <name type="scientific">Staphylococcus phage Team1</name>
    <dbReference type="NCBI Taxonomy" id="1262512"/>
    <lineage>
        <taxon>Viruses</taxon>
        <taxon>Duplodnaviria</taxon>
        <taxon>Heunggongvirae</taxon>
        <taxon>Uroviricota</taxon>
        <taxon>Caudoviricetes</taxon>
        <taxon>Herelleviridae</taxon>
        <taxon>Twortvirinae</taxon>
        <taxon>Kayvirus</taxon>
        <taxon>Kayvirus G1</taxon>
    </lineage>
</organism>
<protein>
    <submittedName>
        <fullName evidence="2">Membrane protein</fullName>
    </submittedName>
</protein>
<feature type="transmembrane region" description="Helical" evidence="1">
    <location>
        <begin position="34"/>
        <end position="51"/>
    </location>
</feature>
<keyword evidence="1" id="KW-0812">Transmembrane</keyword>
<keyword evidence="1" id="KW-0472">Membrane</keyword>
<reference evidence="2 3" key="1">
    <citation type="journal article" date="2014" name="PLoS ONE">
        <title>Improving the Safety of Staphylococcus aureus Polyvalent Phages by Their Production on a Staphylococcus xylosus Strain.</title>
        <authorList>
            <person name="El Haddad L."/>
            <person name="Ben Abdallah N."/>
            <person name="Plante P.L."/>
            <person name="Dumaresq J."/>
            <person name="Katsarava R."/>
            <person name="Labrie S."/>
            <person name="Corbeil J."/>
            <person name="St-Gelais D."/>
            <person name="Moineau S."/>
        </authorList>
    </citation>
    <scope>NUCLEOTIDE SEQUENCE [LARGE SCALE GENOMIC DNA]</scope>
</reference>
<dbReference type="GeneID" id="22276599"/>
<dbReference type="KEGG" id="vg:22276599"/>
<dbReference type="EMBL" id="KC012913">
    <property type="protein sequence ID" value="AFX93452.1"/>
    <property type="molecule type" value="Genomic_DNA"/>
</dbReference>